<dbReference type="Proteomes" id="UP000254866">
    <property type="component" value="Unassembled WGS sequence"/>
</dbReference>
<dbReference type="InterPro" id="IPR008775">
    <property type="entry name" value="Phytyl_CoA_dOase-like"/>
</dbReference>
<keyword evidence="3" id="KW-1185">Reference proteome</keyword>
<keyword evidence="2" id="KW-0223">Dioxygenase</keyword>
<dbReference type="SUPFAM" id="SSF51197">
    <property type="entry name" value="Clavaminate synthase-like"/>
    <property type="match status" value="1"/>
</dbReference>
<dbReference type="GO" id="GO:0051213">
    <property type="term" value="F:dioxygenase activity"/>
    <property type="evidence" value="ECO:0007669"/>
    <property type="project" value="UniProtKB-KW"/>
</dbReference>
<dbReference type="RefSeq" id="XP_031864768.1">
    <property type="nucleotide sequence ID" value="XM_032019061.1"/>
</dbReference>
<sequence>MFSRAFGTSNINRLTHTISTRQAMTMSRSLSSLPISVQVSPREVASQNLTWRNLEIATRALHRDGLVVLEDVIDHSKLDFLNEKMLDDARTLQAAGDASPYNYNKGNIQQDPPLTKQYFDSSIIINSLATQVTASVLGPKPRLSFASGNSALPPTPESPPQSQPVHSDADFNHPQSPFALVVNVPLVEMTKENGTTEVWLGSHINASAASQEGKQGERASGRIREEFLAERRQERPPSQPTVKKGSVVIRDLRLWHAGKPNYTNNTRVMLAMIHFAPWFRNAMEIEVSEDLIPTLEKEESNLQIQAKFVPEKFLMDGYLNRGYGNAYNFDQQDPVEGIF</sequence>
<comment type="caution">
    <text evidence="2">The sequence shown here is derived from an EMBL/GenBank/DDBJ whole genome shotgun (WGS) entry which is preliminary data.</text>
</comment>
<dbReference type="EMBL" id="NPIC01000016">
    <property type="protein sequence ID" value="RDL30160.1"/>
    <property type="molecule type" value="Genomic_DNA"/>
</dbReference>
<accession>A0A370T9B3</accession>
<dbReference type="Pfam" id="PF05721">
    <property type="entry name" value="PhyH"/>
    <property type="match status" value="1"/>
</dbReference>
<feature type="compositionally biased region" description="Pro residues" evidence="1">
    <location>
        <begin position="153"/>
        <end position="162"/>
    </location>
</feature>
<dbReference type="InterPro" id="IPR051961">
    <property type="entry name" value="Fungal_Metabolite_Diox"/>
</dbReference>
<proteinExistence type="predicted"/>
<evidence type="ECO:0000313" key="2">
    <source>
        <dbReference type="EMBL" id="RDL30160.1"/>
    </source>
</evidence>
<evidence type="ECO:0000256" key="1">
    <source>
        <dbReference type="SAM" id="MobiDB-lite"/>
    </source>
</evidence>
<dbReference type="OrthoDB" id="407832at2759"/>
<protein>
    <submittedName>
        <fullName evidence="2">Phytanoyl-CoA dioxygenase family protein</fullName>
    </submittedName>
</protein>
<dbReference type="AlphaFoldDB" id="A0A370T9B3"/>
<reference evidence="2 3" key="1">
    <citation type="journal article" date="2018" name="IMA Fungus">
        <title>IMA Genome-F 9: Draft genome sequence of Annulohypoxylon stygium, Aspergillus mulundensis, Berkeleyomyces basicola (syn. Thielaviopsis basicola), Ceratocystis smalleyi, two Cercospora beticola strains, Coleophoma cylindrospora, Fusarium fracticaudum, Phialophora cf. hyalina, and Morchella septimelata.</title>
        <authorList>
            <person name="Wingfield B.D."/>
            <person name="Bills G.F."/>
            <person name="Dong Y."/>
            <person name="Huang W."/>
            <person name="Nel W.J."/>
            <person name="Swalarsk-Parry B.S."/>
            <person name="Vaghefi N."/>
            <person name="Wilken P.M."/>
            <person name="An Z."/>
            <person name="de Beer Z.W."/>
            <person name="De Vos L."/>
            <person name="Chen L."/>
            <person name="Duong T.A."/>
            <person name="Gao Y."/>
            <person name="Hammerbacher A."/>
            <person name="Kikkert J.R."/>
            <person name="Li Y."/>
            <person name="Li H."/>
            <person name="Li K."/>
            <person name="Li Q."/>
            <person name="Liu X."/>
            <person name="Ma X."/>
            <person name="Naidoo K."/>
            <person name="Pethybridge S.J."/>
            <person name="Sun J."/>
            <person name="Steenkamp E.T."/>
            <person name="van der Nest M.A."/>
            <person name="van Wyk S."/>
            <person name="Wingfield M.J."/>
            <person name="Xiong C."/>
            <person name="Yue Q."/>
            <person name="Zhang X."/>
        </authorList>
    </citation>
    <scope>NUCLEOTIDE SEQUENCE [LARGE SCALE GENOMIC DNA]</scope>
    <source>
        <strain evidence="2 3">BP 5553</strain>
    </source>
</reference>
<dbReference type="PANTHER" id="PTHR37563:SF2">
    <property type="entry name" value="PHYTANOYL-COA DIOXYGENASE FAMILY PROTEIN (AFU_ORTHOLOGUE AFUA_2G03330)"/>
    <property type="match status" value="1"/>
</dbReference>
<feature type="region of interest" description="Disordered" evidence="1">
    <location>
        <begin position="145"/>
        <end position="174"/>
    </location>
</feature>
<gene>
    <name evidence="2" type="ORF">BP5553_10438</name>
</gene>
<dbReference type="PANTHER" id="PTHR37563">
    <property type="entry name" value="PHYTANOYL-COA DIOXYGENASE FAMILY PROTEIN (AFU_ORTHOLOGUE AFUA_2G03330)"/>
    <property type="match status" value="1"/>
</dbReference>
<dbReference type="GeneID" id="43603287"/>
<name>A0A370T9B3_9HELO</name>
<organism evidence="2 3">
    <name type="scientific">Venustampulla echinocandica</name>
    <dbReference type="NCBI Taxonomy" id="2656787"/>
    <lineage>
        <taxon>Eukaryota</taxon>
        <taxon>Fungi</taxon>
        <taxon>Dikarya</taxon>
        <taxon>Ascomycota</taxon>
        <taxon>Pezizomycotina</taxon>
        <taxon>Leotiomycetes</taxon>
        <taxon>Helotiales</taxon>
        <taxon>Pleuroascaceae</taxon>
        <taxon>Venustampulla</taxon>
    </lineage>
</organism>
<keyword evidence="2" id="KW-0560">Oxidoreductase</keyword>
<evidence type="ECO:0000313" key="3">
    <source>
        <dbReference type="Proteomes" id="UP000254866"/>
    </source>
</evidence>
<dbReference type="Gene3D" id="2.60.120.620">
    <property type="entry name" value="q2cbj1_9rhob like domain"/>
    <property type="match status" value="1"/>
</dbReference>